<dbReference type="KEGG" id="mtim:DIR46_07325"/>
<feature type="region of interest" description="Disordered" evidence="1">
    <location>
        <begin position="217"/>
        <end position="236"/>
    </location>
</feature>
<dbReference type="Pfam" id="PF04448">
    <property type="entry name" value="DUF551"/>
    <property type="match status" value="1"/>
</dbReference>
<name>A0A2S2DG06_9BURK</name>
<reference evidence="3 4" key="1">
    <citation type="submission" date="2018-05" db="EMBL/GenBank/DDBJ databases">
        <title>Complete genome sequence of Massilia oculi sp. nov. CCUG 43427T (=DSM 26321T), the type strain of M. oculi, and comparison with genome sequences of other Massilia strains.</title>
        <authorList>
            <person name="Zhu B."/>
        </authorList>
    </citation>
    <scope>NUCLEOTIDE SEQUENCE [LARGE SCALE GENOMIC DNA]</scope>
    <source>
        <strain evidence="3 4">CCUG 43427</strain>
    </source>
</reference>
<evidence type="ECO:0000313" key="4">
    <source>
        <dbReference type="Proteomes" id="UP000245820"/>
    </source>
</evidence>
<proteinExistence type="predicted"/>
<feature type="compositionally biased region" description="Pro residues" evidence="1">
    <location>
        <begin position="226"/>
        <end position="236"/>
    </location>
</feature>
<gene>
    <name evidence="3" type="ORF">DIR46_07325</name>
</gene>
<dbReference type="InterPro" id="IPR007539">
    <property type="entry name" value="DUF551"/>
</dbReference>
<dbReference type="OrthoDB" id="8781925at2"/>
<evidence type="ECO:0000259" key="2">
    <source>
        <dbReference type="Pfam" id="PF04448"/>
    </source>
</evidence>
<feature type="domain" description="DUF551" evidence="2">
    <location>
        <begin position="157"/>
        <end position="231"/>
    </location>
</feature>
<keyword evidence="4" id="KW-1185">Reference proteome</keyword>
<protein>
    <recommendedName>
        <fullName evidence="2">DUF551 domain-containing protein</fullName>
    </recommendedName>
</protein>
<evidence type="ECO:0000313" key="3">
    <source>
        <dbReference type="EMBL" id="AWL04262.1"/>
    </source>
</evidence>
<dbReference type="Proteomes" id="UP000245820">
    <property type="component" value="Chromosome"/>
</dbReference>
<evidence type="ECO:0000256" key="1">
    <source>
        <dbReference type="SAM" id="MobiDB-lite"/>
    </source>
</evidence>
<sequence>MNQVITRATGATPSATPPATARRTWAILLTSANHGVVGPLGSTFPHAGEHHERVQVVELVEAGAPPAPDVDLAGLLRFNMAGEPVAIEGAAPVAAQAGQVAAADLHDAIIRLRETSPYDPVRHSTEHVAYKCGHRDARHAAAELATGSTAGQVAVPGWISVDERFPGEQGQDSEEVLCFLSGHCAMTDFECRDGAGWGIRLGYYDAEKGMFRTGGRPDASVTHWMPLPPSPAKESK</sequence>
<organism evidence="3 4">
    <name type="scientific">Massilia oculi</name>
    <dbReference type="NCBI Taxonomy" id="945844"/>
    <lineage>
        <taxon>Bacteria</taxon>
        <taxon>Pseudomonadati</taxon>
        <taxon>Pseudomonadota</taxon>
        <taxon>Betaproteobacteria</taxon>
        <taxon>Burkholderiales</taxon>
        <taxon>Oxalobacteraceae</taxon>
        <taxon>Telluria group</taxon>
        <taxon>Massilia</taxon>
    </lineage>
</organism>
<dbReference type="AlphaFoldDB" id="A0A2S2DG06"/>
<dbReference type="EMBL" id="CP029343">
    <property type="protein sequence ID" value="AWL04262.1"/>
    <property type="molecule type" value="Genomic_DNA"/>
</dbReference>
<accession>A0A2S2DG06</accession>
<dbReference type="RefSeq" id="WP_109344648.1">
    <property type="nucleotide sequence ID" value="NZ_CP029343.1"/>
</dbReference>